<dbReference type="Proteomes" id="UP000614610">
    <property type="component" value="Unassembled WGS sequence"/>
</dbReference>
<gene>
    <name evidence="3" type="ORF">TWF191_002596</name>
    <name evidence="2" type="ORF">TWF679_010603</name>
</gene>
<accession>A0A6G1M2G2</accession>
<evidence type="ECO:0000256" key="1">
    <source>
        <dbReference type="SAM" id="SignalP"/>
    </source>
</evidence>
<evidence type="ECO:0000313" key="4">
    <source>
        <dbReference type="Proteomes" id="UP000483672"/>
    </source>
</evidence>
<evidence type="ECO:0000313" key="5">
    <source>
        <dbReference type="Proteomes" id="UP000614610"/>
    </source>
</evidence>
<evidence type="ECO:0000313" key="3">
    <source>
        <dbReference type="EMBL" id="KAF3203585.1"/>
    </source>
</evidence>
<protein>
    <submittedName>
        <fullName evidence="2">Uncharacterized protein</fullName>
    </submittedName>
</protein>
<dbReference type="OrthoDB" id="5291252at2759"/>
<evidence type="ECO:0000313" key="2">
    <source>
        <dbReference type="EMBL" id="KAF3202964.1"/>
    </source>
</evidence>
<reference evidence="2 4" key="1">
    <citation type="submission" date="2019-06" db="EMBL/GenBank/DDBJ databases">
        <authorList>
            <person name="Palmer J.M."/>
        </authorList>
    </citation>
    <scope>NUCLEOTIDE SEQUENCE</scope>
    <source>
        <strain evidence="3 4">TWF191</strain>
        <strain evidence="2">TWF679</strain>
    </source>
</reference>
<proteinExistence type="predicted"/>
<dbReference type="EMBL" id="WIWT01000083">
    <property type="protein sequence ID" value="KAF3202964.1"/>
    <property type="molecule type" value="Genomic_DNA"/>
</dbReference>
<dbReference type="AlphaFoldDB" id="A0A6G1M2G2"/>
<organism evidence="2 5">
    <name type="scientific">Orbilia oligospora</name>
    <name type="common">Nematode-trapping fungus</name>
    <name type="synonym">Arthrobotrys oligospora</name>
    <dbReference type="NCBI Taxonomy" id="2813651"/>
    <lineage>
        <taxon>Eukaryota</taxon>
        <taxon>Fungi</taxon>
        <taxon>Dikarya</taxon>
        <taxon>Ascomycota</taxon>
        <taxon>Pezizomycotina</taxon>
        <taxon>Orbiliomycetes</taxon>
        <taxon>Orbiliales</taxon>
        <taxon>Orbiliaceae</taxon>
        <taxon>Orbilia</taxon>
    </lineage>
</organism>
<sequence>MQIKSLIAVAIVGLSPIVSATAFTCPSGKNFYCCNNSSPLGGDCRSSNADIGCPNTGPLFHACCYLPGIDCVWATVKPAGVFTCRCP</sequence>
<feature type="chain" id="PRO_5041172522" evidence="1">
    <location>
        <begin position="23"/>
        <end position="87"/>
    </location>
</feature>
<dbReference type="EMBL" id="WIPF01000154">
    <property type="protein sequence ID" value="KAF3203585.1"/>
    <property type="molecule type" value="Genomic_DNA"/>
</dbReference>
<dbReference type="Proteomes" id="UP000483672">
    <property type="component" value="Unassembled WGS sequence"/>
</dbReference>
<name>A0A6G1M2G2_ORBOL</name>
<feature type="signal peptide" evidence="1">
    <location>
        <begin position="1"/>
        <end position="22"/>
    </location>
</feature>
<comment type="caution">
    <text evidence="2">The sequence shown here is derived from an EMBL/GenBank/DDBJ whole genome shotgun (WGS) entry which is preliminary data.</text>
</comment>
<keyword evidence="1" id="KW-0732">Signal</keyword>